<comment type="caution">
    <text evidence="1">The sequence shown here is derived from an EMBL/GenBank/DDBJ whole genome shotgun (WGS) entry which is preliminary data.</text>
</comment>
<evidence type="ECO:0000313" key="2">
    <source>
        <dbReference type="Proteomes" id="UP000033591"/>
    </source>
</evidence>
<sequence length="41" mass="4406">MEHIVPTSSLRATSRSVAISGKIPEIATLLEVARNDLKTLS</sequence>
<accession>A0A0F3PH04</accession>
<gene>
    <name evidence="1" type="ORF">RMAECT_1133</name>
</gene>
<organism evidence="1 2">
    <name type="scientific">Rickettsia rhipicephali str. Ect</name>
    <dbReference type="NCBI Taxonomy" id="1359199"/>
    <lineage>
        <taxon>Bacteria</taxon>
        <taxon>Pseudomonadati</taxon>
        <taxon>Pseudomonadota</taxon>
        <taxon>Alphaproteobacteria</taxon>
        <taxon>Rickettsiales</taxon>
        <taxon>Rickettsiaceae</taxon>
        <taxon>Rickettsieae</taxon>
        <taxon>Rickettsia</taxon>
        <taxon>spotted fever group</taxon>
    </lineage>
</organism>
<name>A0A0F3PH04_RICRH</name>
<protein>
    <submittedName>
        <fullName evidence="1">Uncharacterized protein</fullName>
    </submittedName>
</protein>
<proteinExistence type="predicted"/>
<dbReference type="AlphaFoldDB" id="A0A0F3PH04"/>
<reference evidence="1 2" key="1">
    <citation type="submission" date="2015-01" db="EMBL/GenBank/DDBJ databases">
        <title>Genome Sequencing of Rickettsiales.</title>
        <authorList>
            <person name="Daugherty S.C."/>
            <person name="Su Q."/>
            <person name="Abolude K."/>
            <person name="Beier-Sexton M."/>
            <person name="Carlyon J.A."/>
            <person name="Carter R."/>
            <person name="Day N.P."/>
            <person name="Dumler S.J."/>
            <person name="Dyachenko V."/>
            <person name="Godinez A."/>
            <person name="Kurtti T.J."/>
            <person name="Lichay M."/>
            <person name="Mullins K.E."/>
            <person name="Ott S."/>
            <person name="Pappas-Brown V."/>
            <person name="Paris D.H."/>
            <person name="Patel P."/>
            <person name="Richards A.L."/>
            <person name="Sadzewicz L."/>
            <person name="Sears K."/>
            <person name="Seidman D."/>
            <person name="Sengamalay N."/>
            <person name="Stenos J."/>
            <person name="Tallon L.J."/>
            <person name="Vincent G."/>
            <person name="Fraser C.M."/>
            <person name="Munderloh U."/>
            <person name="Dunning-Hotopp J.C."/>
        </authorList>
    </citation>
    <scope>NUCLEOTIDE SEQUENCE [LARGE SCALE GENOMIC DNA]</scope>
    <source>
        <strain evidence="1 2">Ect</strain>
    </source>
</reference>
<dbReference type="Proteomes" id="UP000033591">
    <property type="component" value="Unassembled WGS sequence"/>
</dbReference>
<evidence type="ECO:0000313" key="1">
    <source>
        <dbReference type="EMBL" id="KJV79196.1"/>
    </source>
</evidence>
<dbReference type="EMBL" id="LAOC01000001">
    <property type="protein sequence ID" value="KJV79196.1"/>
    <property type="molecule type" value="Genomic_DNA"/>
</dbReference>